<feature type="transmembrane region" description="Helical" evidence="8">
    <location>
        <begin position="36"/>
        <end position="66"/>
    </location>
</feature>
<feature type="transmembrane region" description="Helical" evidence="8">
    <location>
        <begin position="207"/>
        <end position="226"/>
    </location>
</feature>
<organism evidence="10 11">
    <name type="scientific">Pendulispora brunnea</name>
    <dbReference type="NCBI Taxonomy" id="2905690"/>
    <lineage>
        <taxon>Bacteria</taxon>
        <taxon>Pseudomonadati</taxon>
        <taxon>Myxococcota</taxon>
        <taxon>Myxococcia</taxon>
        <taxon>Myxococcales</taxon>
        <taxon>Sorangiineae</taxon>
        <taxon>Pendulisporaceae</taxon>
        <taxon>Pendulispora</taxon>
    </lineage>
</organism>
<sequence>MNDLRRQALIWAALLVAAGISVQFLSDYAVTVFATILIYGILGLGINVVVGYAGLLDLGFAAFYAIGAYTSALLMLKCGWGFWGTLPVSVAVAAGAGAIIGYPTLRLRSDYLAIVTLGFGEITRITVTNLDITGGPNGLTGVPLISVFSHELRGPEEFFYLVLAFFAAVLALSLLLGRSRLAYAWRAIRQDENAAEAVGVRTVRAKMLAYVIAAGIGSIAGPLSAAQLGTVDPSNFTFLTSLFILLIVVIGGMGSLPGAMLGAVLVVALPEVLRSVQDYRNLVFALLLVGVVLVRPRGLWPARFRHMDPERGKDTTSPVRTSGTDPLLDVRGITRQFGGVTAVDNFDLTLKAGEIVSLIGPNGAGKTTTFNCITGIVPPTRGQVTLHGKALTGLPPHRVVEEGMARTFQGIRLFDEMTVAENVLLGGFARHPALVGHFGEGALLGPRPAELAVVRWCLDFVGLRALADRTAGTLSYGERRRVEIARALASGPFVVLLDEPAAGASPGEKQALMDLITRIRTLGVAVVLIEHDMALVMSASDRVTVLEYGRTIAHGLPADVQRDPRVVEAYLGADDDEVPA</sequence>
<dbReference type="InterPro" id="IPR017871">
    <property type="entry name" value="ABC_transporter-like_CS"/>
</dbReference>
<dbReference type="SUPFAM" id="SSF52540">
    <property type="entry name" value="P-loop containing nucleoside triphosphate hydrolases"/>
    <property type="match status" value="1"/>
</dbReference>
<dbReference type="RefSeq" id="WP_394845256.1">
    <property type="nucleotide sequence ID" value="NZ_CP089982.1"/>
</dbReference>
<evidence type="ECO:0000256" key="6">
    <source>
        <dbReference type="ARBA" id="ARBA00022989"/>
    </source>
</evidence>
<feature type="transmembrane region" description="Helical" evidence="8">
    <location>
        <begin position="238"/>
        <end position="269"/>
    </location>
</feature>
<dbReference type="PANTHER" id="PTHR30482:SF10">
    <property type="entry name" value="HIGH-AFFINITY BRANCHED-CHAIN AMINO ACID TRANSPORT PROTEIN BRAE"/>
    <property type="match status" value="1"/>
</dbReference>
<dbReference type="CDD" id="cd06581">
    <property type="entry name" value="TM_PBP1_LivM_like"/>
    <property type="match status" value="1"/>
</dbReference>
<evidence type="ECO:0000256" key="8">
    <source>
        <dbReference type="SAM" id="Phobius"/>
    </source>
</evidence>
<keyword evidence="4" id="KW-0547">Nucleotide-binding</keyword>
<feature type="transmembrane region" description="Helical" evidence="8">
    <location>
        <begin position="78"/>
        <end position="102"/>
    </location>
</feature>
<dbReference type="Proteomes" id="UP001379533">
    <property type="component" value="Chromosome"/>
</dbReference>
<dbReference type="InterPro" id="IPR032823">
    <property type="entry name" value="BCA_ABC_TP_C"/>
</dbReference>
<keyword evidence="7 8" id="KW-0472">Membrane</keyword>
<keyword evidence="11" id="KW-1185">Reference proteome</keyword>
<accession>A0ABZ2KAP6</accession>
<dbReference type="InterPro" id="IPR003439">
    <property type="entry name" value="ABC_transporter-like_ATP-bd"/>
</dbReference>
<dbReference type="Gene3D" id="3.40.50.300">
    <property type="entry name" value="P-loop containing nucleotide triphosphate hydrolases"/>
    <property type="match status" value="1"/>
</dbReference>
<dbReference type="Pfam" id="PF00005">
    <property type="entry name" value="ABC_tran"/>
    <property type="match status" value="1"/>
</dbReference>
<evidence type="ECO:0000256" key="5">
    <source>
        <dbReference type="ARBA" id="ARBA00022840"/>
    </source>
</evidence>
<name>A0ABZ2KAP6_9BACT</name>
<dbReference type="GO" id="GO:0005524">
    <property type="term" value="F:ATP binding"/>
    <property type="evidence" value="ECO:0007669"/>
    <property type="project" value="UniProtKB-KW"/>
</dbReference>
<evidence type="ECO:0000256" key="2">
    <source>
        <dbReference type="ARBA" id="ARBA00022475"/>
    </source>
</evidence>
<evidence type="ECO:0000259" key="9">
    <source>
        <dbReference type="PROSITE" id="PS50893"/>
    </source>
</evidence>
<evidence type="ECO:0000313" key="11">
    <source>
        <dbReference type="Proteomes" id="UP001379533"/>
    </source>
</evidence>
<feature type="transmembrane region" description="Helical" evidence="8">
    <location>
        <begin position="158"/>
        <end position="176"/>
    </location>
</feature>
<evidence type="ECO:0000256" key="7">
    <source>
        <dbReference type="ARBA" id="ARBA00023136"/>
    </source>
</evidence>
<evidence type="ECO:0000256" key="1">
    <source>
        <dbReference type="ARBA" id="ARBA00004651"/>
    </source>
</evidence>
<comment type="subcellular location">
    <subcellularLocation>
        <location evidence="1">Cell membrane</location>
        <topology evidence="1">Multi-pass membrane protein</topology>
    </subcellularLocation>
</comment>
<dbReference type="SMART" id="SM00382">
    <property type="entry name" value="AAA"/>
    <property type="match status" value="1"/>
</dbReference>
<dbReference type="InterPro" id="IPR043428">
    <property type="entry name" value="LivM-like"/>
</dbReference>
<proteinExistence type="predicted"/>
<dbReference type="InterPro" id="IPR001851">
    <property type="entry name" value="ABC_transp_permease"/>
</dbReference>
<feature type="domain" description="ABC transporter" evidence="9">
    <location>
        <begin position="328"/>
        <end position="573"/>
    </location>
</feature>
<reference evidence="10 11" key="1">
    <citation type="submission" date="2021-12" db="EMBL/GenBank/DDBJ databases">
        <title>Discovery of the Pendulisporaceae a myxobacterial family with distinct sporulation behavior and unique specialized metabolism.</title>
        <authorList>
            <person name="Garcia R."/>
            <person name="Popoff A."/>
            <person name="Bader C.D."/>
            <person name="Loehr J."/>
            <person name="Walesch S."/>
            <person name="Walt C."/>
            <person name="Boldt J."/>
            <person name="Bunk B."/>
            <person name="Haeckl F.J.F.P.J."/>
            <person name="Gunesch A.P."/>
            <person name="Birkelbach J."/>
            <person name="Nuebel U."/>
            <person name="Pietschmann T."/>
            <person name="Bach T."/>
            <person name="Mueller R."/>
        </authorList>
    </citation>
    <scope>NUCLEOTIDE SEQUENCE [LARGE SCALE GENOMIC DNA]</scope>
    <source>
        <strain evidence="10 11">MSr12523</strain>
    </source>
</reference>
<dbReference type="InterPro" id="IPR003593">
    <property type="entry name" value="AAA+_ATPase"/>
</dbReference>
<evidence type="ECO:0000256" key="3">
    <source>
        <dbReference type="ARBA" id="ARBA00022692"/>
    </source>
</evidence>
<protein>
    <submittedName>
        <fullName evidence="10">ATP-binding cassette domain-containing protein</fullName>
    </submittedName>
</protein>
<dbReference type="PROSITE" id="PS50893">
    <property type="entry name" value="ABC_TRANSPORTER_2"/>
    <property type="match status" value="1"/>
</dbReference>
<dbReference type="PANTHER" id="PTHR30482">
    <property type="entry name" value="HIGH-AFFINITY BRANCHED-CHAIN AMINO ACID TRANSPORT SYSTEM PERMEASE"/>
    <property type="match status" value="1"/>
</dbReference>
<feature type="transmembrane region" description="Helical" evidence="8">
    <location>
        <begin position="281"/>
        <end position="300"/>
    </location>
</feature>
<dbReference type="Pfam" id="PF12399">
    <property type="entry name" value="BCA_ABC_TP_C"/>
    <property type="match status" value="1"/>
</dbReference>
<evidence type="ECO:0000256" key="4">
    <source>
        <dbReference type="ARBA" id="ARBA00022741"/>
    </source>
</evidence>
<evidence type="ECO:0000313" key="10">
    <source>
        <dbReference type="EMBL" id="WXA94645.1"/>
    </source>
</evidence>
<keyword evidence="2" id="KW-1003">Cell membrane</keyword>
<dbReference type="Pfam" id="PF02653">
    <property type="entry name" value="BPD_transp_2"/>
    <property type="match status" value="1"/>
</dbReference>
<keyword evidence="3 8" id="KW-0812">Transmembrane</keyword>
<dbReference type="InterPro" id="IPR027417">
    <property type="entry name" value="P-loop_NTPase"/>
</dbReference>
<dbReference type="CDD" id="cd03219">
    <property type="entry name" value="ABC_Mj1267_LivG_branched"/>
    <property type="match status" value="1"/>
</dbReference>
<dbReference type="PROSITE" id="PS00211">
    <property type="entry name" value="ABC_TRANSPORTER_1"/>
    <property type="match status" value="1"/>
</dbReference>
<keyword evidence="6 8" id="KW-1133">Transmembrane helix</keyword>
<keyword evidence="5 10" id="KW-0067">ATP-binding</keyword>
<gene>
    <name evidence="10" type="ORF">LZC95_50540</name>
</gene>
<dbReference type="EMBL" id="CP089982">
    <property type="protein sequence ID" value="WXA94645.1"/>
    <property type="molecule type" value="Genomic_DNA"/>
</dbReference>